<sequence length="123" mass="10974">MDQAGDVQAAIGNAATTLGLATAVGGMAGGLAGAAIGCPLGALTGGTLMVPTVVGTPLGLVGGCLIGASVVGSTGAILGGAVLGVPAVIAGAGQVLGALREPVGADAGVATDTGVPATTDAAQ</sequence>
<protein>
    <submittedName>
        <fullName evidence="1">Uncharacterized protein</fullName>
    </submittedName>
</protein>
<accession>A0A3M2L0X3</accession>
<reference evidence="1 2" key="1">
    <citation type="submission" date="2018-10" db="EMBL/GenBank/DDBJ databases">
        <title>Isolation from cow dung.</title>
        <authorList>
            <person name="Ling L."/>
        </authorList>
    </citation>
    <scope>NUCLEOTIDE SEQUENCE [LARGE SCALE GENOMIC DNA]</scope>
    <source>
        <strain evidence="1 2">NEAU-LL90</strain>
    </source>
</reference>
<evidence type="ECO:0000313" key="1">
    <source>
        <dbReference type="EMBL" id="RMI30153.1"/>
    </source>
</evidence>
<organism evidence="1 2">
    <name type="scientific">Nocardia stercoris</name>
    <dbReference type="NCBI Taxonomy" id="2483361"/>
    <lineage>
        <taxon>Bacteria</taxon>
        <taxon>Bacillati</taxon>
        <taxon>Actinomycetota</taxon>
        <taxon>Actinomycetes</taxon>
        <taxon>Mycobacteriales</taxon>
        <taxon>Nocardiaceae</taxon>
        <taxon>Nocardia</taxon>
    </lineage>
</organism>
<dbReference type="Proteomes" id="UP000279275">
    <property type="component" value="Unassembled WGS sequence"/>
</dbReference>
<gene>
    <name evidence="1" type="ORF">EBN03_23310</name>
</gene>
<comment type="caution">
    <text evidence="1">The sequence shown here is derived from an EMBL/GenBank/DDBJ whole genome shotgun (WGS) entry which is preliminary data.</text>
</comment>
<keyword evidence="2" id="KW-1185">Reference proteome</keyword>
<proteinExistence type="predicted"/>
<dbReference type="AlphaFoldDB" id="A0A3M2L0X3"/>
<name>A0A3M2L0X3_9NOCA</name>
<evidence type="ECO:0000313" key="2">
    <source>
        <dbReference type="Proteomes" id="UP000279275"/>
    </source>
</evidence>
<dbReference type="EMBL" id="RFFH01000011">
    <property type="protein sequence ID" value="RMI30153.1"/>
    <property type="molecule type" value="Genomic_DNA"/>
</dbReference>